<proteinExistence type="predicted"/>
<protein>
    <submittedName>
        <fullName evidence="1">Uncharacterized protein</fullName>
    </submittedName>
</protein>
<organism evidence="1 2">
    <name type="scientific">Mya arenaria</name>
    <name type="common">Soft-shell clam</name>
    <dbReference type="NCBI Taxonomy" id="6604"/>
    <lineage>
        <taxon>Eukaryota</taxon>
        <taxon>Metazoa</taxon>
        <taxon>Spiralia</taxon>
        <taxon>Lophotrochozoa</taxon>
        <taxon>Mollusca</taxon>
        <taxon>Bivalvia</taxon>
        <taxon>Autobranchia</taxon>
        <taxon>Heteroconchia</taxon>
        <taxon>Euheterodonta</taxon>
        <taxon>Imparidentia</taxon>
        <taxon>Neoheterodontei</taxon>
        <taxon>Myida</taxon>
        <taxon>Myoidea</taxon>
        <taxon>Myidae</taxon>
        <taxon>Mya</taxon>
    </lineage>
</organism>
<gene>
    <name evidence="1" type="ORF">MAR_004402</name>
</gene>
<accession>A0ABY7EYB0</accession>
<sequence>MEKLCSPQSVAATLSNEVDLQSSGNSQLELISKQLLRNHNIIKISLDLLWQQIKFVVTTPVRTFFVPSDRHNSISQNVRIFRSKCIGKSQSSHVSSAVLWDFFRIHFEQKRPRSSDCFLAKGFNAF</sequence>
<dbReference type="EMBL" id="CP111020">
    <property type="protein sequence ID" value="WAR14297.1"/>
    <property type="molecule type" value="Genomic_DNA"/>
</dbReference>
<reference evidence="1" key="1">
    <citation type="submission" date="2022-11" db="EMBL/GenBank/DDBJ databases">
        <title>Centuries of genome instability and evolution in soft-shell clam transmissible cancer (bioRxiv).</title>
        <authorList>
            <person name="Hart S.F.M."/>
            <person name="Yonemitsu M.A."/>
            <person name="Giersch R.M."/>
            <person name="Beal B.F."/>
            <person name="Arriagada G."/>
            <person name="Davis B.W."/>
            <person name="Ostrander E.A."/>
            <person name="Goff S.P."/>
            <person name="Metzger M.J."/>
        </authorList>
    </citation>
    <scope>NUCLEOTIDE SEQUENCE</scope>
    <source>
        <strain evidence="1">MELC-2E11</strain>
        <tissue evidence="1">Siphon/mantle</tissue>
    </source>
</reference>
<evidence type="ECO:0000313" key="1">
    <source>
        <dbReference type="EMBL" id="WAR14297.1"/>
    </source>
</evidence>
<dbReference type="Proteomes" id="UP001164746">
    <property type="component" value="Chromosome 9"/>
</dbReference>
<name>A0ABY7EYB0_MYAAR</name>
<keyword evidence="2" id="KW-1185">Reference proteome</keyword>
<evidence type="ECO:0000313" key="2">
    <source>
        <dbReference type="Proteomes" id="UP001164746"/>
    </source>
</evidence>